<protein>
    <submittedName>
        <fullName evidence="2">Uncharacterized protein</fullName>
    </submittedName>
</protein>
<keyword evidence="1" id="KW-0732">Signal</keyword>
<gene>
    <name evidence="2" type="ORF">g.60490</name>
</gene>
<accession>A0A146KQ09</accession>
<organism evidence="2">
    <name type="scientific">Lygus hesperus</name>
    <name type="common">Western plant bug</name>
    <dbReference type="NCBI Taxonomy" id="30085"/>
    <lineage>
        <taxon>Eukaryota</taxon>
        <taxon>Metazoa</taxon>
        <taxon>Ecdysozoa</taxon>
        <taxon>Arthropoda</taxon>
        <taxon>Hexapoda</taxon>
        <taxon>Insecta</taxon>
        <taxon>Pterygota</taxon>
        <taxon>Neoptera</taxon>
        <taxon>Paraneoptera</taxon>
        <taxon>Hemiptera</taxon>
        <taxon>Heteroptera</taxon>
        <taxon>Panheteroptera</taxon>
        <taxon>Cimicomorpha</taxon>
        <taxon>Miridae</taxon>
        <taxon>Mirini</taxon>
        <taxon>Lygus</taxon>
    </lineage>
</organism>
<feature type="chain" id="PRO_5007526636" evidence="1">
    <location>
        <begin position="17"/>
        <end position="337"/>
    </location>
</feature>
<reference evidence="2" key="1">
    <citation type="journal article" date="2016" name="Gigascience">
        <title>De novo construction of an expanded transcriptome assembly for the western tarnished plant bug, Lygus hesperus.</title>
        <authorList>
            <person name="Tassone E.E."/>
            <person name="Geib S.M."/>
            <person name="Hall B."/>
            <person name="Fabrick J.A."/>
            <person name="Brent C.S."/>
            <person name="Hull J.J."/>
        </authorList>
    </citation>
    <scope>NUCLEOTIDE SEQUENCE</scope>
</reference>
<name>A0A146KQ09_LYGHE</name>
<evidence type="ECO:0000256" key="1">
    <source>
        <dbReference type="SAM" id="SignalP"/>
    </source>
</evidence>
<sequence>MWVWGLLLTAVLPCNSIWFNPAWQQLSFDVYRSSLNHRVDYISKELTKTHLNTGISLTEEVKNHVKKLSAPDDVIGVILNENLGGYGNETFNAIPMNPATEEIWRLKVMNPVYNFLSTNESWEKLTFEFLPVYEFDNSTRSSGFGVAIVVNAYDNEFYILKGYIPNPPKAKISDRIIPYLYSTSPISSGTGLETYEFGTAADQPPYSKRVEKACKYLLNDDIQRGMNSSETEEIAGFHPDVPGLLISKRFNAGNSTYNVVPMDQKAVEEFKTRVESPIIAYYTDPANSPNIVRVDVHVLYGDRVSIRPVGFLVHTRKPEKGLAVSNLYIPNQTSSKL</sequence>
<dbReference type="AlphaFoldDB" id="A0A146KQ09"/>
<dbReference type="EMBL" id="GDHC01021272">
    <property type="protein sequence ID" value="JAP97356.1"/>
    <property type="molecule type" value="Transcribed_RNA"/>
</dbReference>
<feature type="signal peptide" evidence="1">
    <location>
        <begin position="1"/>
        <end position="16"/>
    </location>
</feature>
<evidence type="ECO:0000313" key="2">
    <source>
        <dbReference type="EMBL" id="JAP97356.1"/>
    </source>
</evidence>
<proteinExistence type="predicted"/>